<dbReference type="Proteomes" id="UP000027920">
    <property type="component" value="Unassembled WGS sequence"/>
</dbReference>
<feature type="transmembrane region" description="Helical" evidence="1">
    <location>
        <begin position="29"/>
        <end position="54"/>
    </location>
</feature>
<dbReference type="EMBL" id="AMGV01000006">
    <property type="protein sequence ID" value="KEF56183.1"/>
    <property type="molecule type" value="Genomic_DNA"/>
</dbReference>
<protein>
    <submittedName>
        <fullName evidence="2">Uncharacterized protein</fullName>
    </submittedName>
</protein>
<evidence type="ECO:0000256" key="1">
    <source>
        <dbReference type="SAM" id="Phobius"/>
    </source>
</evidence>
<organism evidence="2 3">
    <name type="scientific">Exophiala aquamarina CBS 119918</name>
    <dbReference type="NCBI Taxonomy" id="1182545"/>
    <lineage>
        <taxon>Eukaryota</taxon>
        <taxon>Fungi</taxon>
        <taxon>Dikarya</taxon>
        <taxon>Ascomycota</taxon>
        <taxon>Pezizomycotina</taxon>
        <taxon>Eurotiomycetes</taxon>
        <taxon>Chaetothyriomycetidae</taxon>
        <taxon>Chaetothyriales</taxon>
        <taxon>Herpotrichiellaceae</taxon>
        <taxon>Exophiala</taxon>
    </lineage>
</organism>
<dbReference type="OrthoDB" id="4588380at2759"/>
<evidence type="ECO:0000313" key="2">
    <source>
        <dbReference type="EMBL" id="KEF56183.1"/>
    </source>
</evidence>
<proteinExistence type="predicted"/>
<evidence type="ECO:0000313" key="3">
    <source>
        <dbReference type="Proteomes" id="UP000027920"/>
    </source>
</evidence>
<gene>
    <name evidence="2" type="ORF">A1O9_07764</name>
</gene>
<keyword evidence="1" id="KW-0812">Transmembrane</keyword>
<keyword evidence="1" id="KW-1133">Transmembrane helix</keyword>
<comment type="caution">
    <text evidence="2">The sequence shown here is derived from an EMBL/GenBank/DDBJ whole genome shotgun (WGS) entry which is preliminary data.</text>
</comment>
<dbReference type="HOGENOM" id="CLU_117273_0_0_1"/>
<keyword evidence="1" id="KW-0472">Membrane</keyword>
<accession>A0A072PA89</accession>
<name>A0A072PA89_9EURO</name>
<reference evidence="2 3" key="1">
    <citation type="submission" date="2013-03" db="EMBL/GenBank/DDBJ databases">
        <title>The Genome Sequence of Exophiala aquamarina CBS 119918.</title>
        <authorList>
            <consortium name="The Broad Institute Genomics Platform"/>
            <person name="Cuomo C."/>
            <person name="de Hoog S."/>
            <person name="Gorbushina A."/>
            <person name="Walker B."/>
            <person name="Young S.K."/>
            <person name="Zeng Q."/>
            <person name="Gargeya S."/>
            <person name="Fitzgerald M."/>
            <person name="Haas B."/>
            <person name="Abouelleil A."/>
            <person name="Allen A.W."/>
            <person name="Alvarado L."/>
            <person name="Arachchi H.M."/>
            <person name="Berlin A.M."/>
            <person name="Chapman S.B."/>
            <person name="Gainer-Dewar J."/>
            <person name="Goldberg J."/>
            <person name="Griggs A."/>
            <person name="Gujja S."/>
            <person name="Hansen M."/>
            <person name="Howarth C."/>
            <person name="Imamovic A."/>
            <person name="Ireland A."/>
            <person name="Larimer J."/>
            <person name="McCowan C."/>
            <person name="Murphy C."/>
            <person name="Pearson M."/>
            <person name="Poon T.W."/>
            <person name="Priest M."/>
            <person name="Roberts A."/>
            <person name="Saif S."/>
            <person name="Shea T."/>
            <person name="Sisk P."/>
            <person name="Sykes S."/>
            <person name="Wortman J."/>
            <person name="Nusbaum C."/>
            <person name="Birren B."/>
        </authorList>
    </citation>
    <scope>NUCLEOTIDE SEQUENCE [LARGE SCALE GENOMIC DNA]</scope>
    <source>
        <strain evidence="2 3">CBS 119918</strain>
    </source>
</reference>
<dbReference type="RefSeq" id="XP_013258773.1">
    <property type="nucleotide sequence ID" value="XM_013403319.1"/>
</dbReference>
<keyword evidence="3" id="KW-1185">Reference proteome</keyword>
<feature type="transmembrane region" description="Helical" evidence="1">
    <location>
        <begin position="66"/>
        <end position="88"/>
    </location>
</feature>
<dbReference type="VEuPathDB" id="FungiDB:A1O9_07764"/>
<sequence>MAIIWQAAQFTMWEIVDDSDSSWSFTAPMLIGILALLWLTATELATTALVSGFWNLFTVYFYERDYFAGSVYGLALLSFAIMPLAIWLRQRPEDQDWKWTIDVDSKVGEQDEYCNT</sequence>
<dbReference type="AlphaFoldDB" id="A0A072PA89"/>
<dbReference type="GeneID" id="25282677"/>